<dbReference type="EMBL" id="JAODAN010000011">
    <property type="protein sequence ID" value="KAK1921337.1"/>
    <property type="molecule type" value="Genomic_DNA"/>
</dbReference>
<feature type="compositionally biased region" description="Polar residues" evidence="1">
    <location>
        <begin position="452"/>
        <end position="478"/>
    </location>
</feature>
<feature type="compositionally biased region" description="Polar residues" evidence="1">
    <location>
        <begin position="611"/>
        <end position="624"/>
    </location>
</feature>
<keyword evidence="3" id="KW-1185">Reference proteome</keyword>
<feature type="compositionally biased region" description="Low complexity" evidence="1">
    <location>
        <begin position="399"/>
        <end position="415"/>
    </location>
</feature>
<feature type="compositionally biased region" description="Acidic residues" evidence="1">
    <location>
        <begin position="626"/>
        <end position="639"/>
    </location>
</feature>
<sequence>MWLLTVIGAVHGQSTFTFALERGKTYSVGRDKNCDIRFESRYVKPKQGSIIVEDWDPSQPEKPAVLRWKSEPNRKGEYPSFRTIIPRSMDIYGSLDKGDYETDHVESGQGCFLSDHDGLGIDLSEDSWFTTTWRPYSICYERLSKDEPPELSETLHRYCISDSSNFEEDCLPNIVINPVYKATAPCNYAVCYGIRILLPSFLHHLTVRLERCWKKVADSQDSFSLPDVEDPAYQPSLDPGLPNTRQDVACWLPDRRRRNLFKGWKLLGLRTRAPPGERRFLVAMGAEYADIDVISQMVRSQDDFESRANDWWKKVEQTGSQSRSLVVHFARVKEEFKKAGVDFTRVIVAPCHQRKVAVASGNICWGAVKSGGVQAYVDQIAASGAAPIPPPVVEASASAPAASSLPGPSASGADALPTSLSPSKANRPPTSSLPPPSTETPFIPSTFPEETGVNTAKAPTSAQVRQPSPEVSQSATSSARKPLRKRAARKIDLFADDLSVIPESVVPTSSQIDAPESSQVQQPISQRSEAKDSQDSQSLGAETGTMALGKSRLKRRAATAGTQTQSQFNFGFDDAFDIDRKAEAAAAEIQEVYEQTKAAAGPPPAKRQRTTTRATSEAMSNTEGMQVDEPEEAVEEVEDPMQSMLRKAREAQTQQASTRRTQSSMPPPPPRQTRARAPSEEAKEAVEPVRTSKKSKTQKEAAKTGESEVGHPDQDPQFLTAISKAKKTKSAMDELDKEFNDLRIPKLREKDVVPASSMRYDHPDWNLVDDFDDEMRGNFIQVVKKDLFRKDLGRKEPVRVDDGRPNFKKFKKKNVVRREPLRMTLAAPNLVDAEMGEPYWETEHHGHGVSQAYGAMPEDDDEMPLVPRPTQRRLGKVNSPSPEEGASETLTRRRGVASQLPPSTQRPSRATRGTSVASDVSSAPSTRSRAKAPPTRAKPAAKGKRSTKEPVVVEDSEEEVAIDLDKTPSLMTTPATARTKSRAGATRATTSTLEADHTSRGRSTRPTQPSVVPGTSAISQSMTGRTRRKLLVDDDDEDEIMPMVGIQKKRRLG</sequence>
<reference evidence="2" key="1">
    <citation type="submission" date="2023-02" db="EMBL/GenBank/DDBJ databases">
        <title>Identification and recombinant expression of a fungal hydrolase from Papiliotrema laurentii that hydrolyzes apple cutin and clears colloidal polyester polyurethane.</title>
        <authorList>
            <consortium name="DOE Joint Genome Institute"/>
            <person name="Roman V.A."/>
            <person name="Bojanowski C."/>
            <person name="Crable B.R."/>
            <person name="Wagner D.N."/>
            <person name="Hung C.S."/>
            <person name="Nadeau L.J."/>
            <person name="Schratz L."/>
            <person name="Haridas S."/>
            <person name="Pangilinan J."/>
            <person name="Lipzen A."/>
            <person name="Na H."/>
            <person name="Yan M."/>
            <person name="Ng V."/>
            <person name="Grigoriev I.V."/>
            <person name="Spatafora J.W."/>
            <person name="Barlow D."/>
            <person name="Biffinger J."/>
            <person name="Kelley-Loughnane N."/>
            <person name="Varaljay V.A."/>
            <person name="Crookes-Goodson W.J."/>
        </authorList>
    </citation>
    <scope>NUCLEOTIDE SEQUENCE</scope>
    <source>
        <strain evidence="2">5307AH</strain>
    </source>
</reference>
<feature type="compositionally biased region" description="Basic and acidic residues" evidence="1">
    <location>
        <begin position="697"/>
        <end position="714"/>
    </location>
</feature>
<comment type="caution">
    <text evidence="2">The sequence shown here is derived from an EMBL/GenBank/DDBJ whole genome shotgun (WGS) entry which is preliminary data.</text>
</comment>
<evidence type="ECO:0000313" key="2">
    <source>
        <dbReference type="EMBL" id="KAK1921337.1"/>
    </source>
</evidence>
<feature type="compositionally biased region" description="Acidic residues" evidence="1">
    <location>
        <begin position="952"/>
        <end position="962"/>
    </location>
</feature>
<dbReference type="AlphaFoldDB" id="A0AAD9CTP0"/>
<protein>
    <submittedName>
        <fullName evidence="2">Uncharacterized protein</fullName>
    </submittedName>
</protein>
<feature type="compositionally biased region" description="Low complexity" evidence="1">
    <location>
        <begin position="975"/>
        <end position="992"/>
    </location>
</feature>
<feature type="region of interest" description="Disordered" evidence="1">
    <location>
        <begin position="399"/>
        <end position="484"/>
    </location>
</feature>
<evidence type="ECO:0000256" key="1">
    <source>
        <dbReference type="SAM" id="MobiDB-lite"/>
    </source>
</evidence>
<dbReference type="Proteomes" id="UP001182556">
    <property type="component" value="Unassembled WGS sequence"/>
</dbReference>
<feature type="region of interest" description="Disordered" evidence="1">
    <location>
        <begin position="499"/>
        <end position="570"/>
    </location>
</feature>
<proteinExistence type="predicted"/>
<name>A0AAD9CTP0_PAPLA</name>
<evidence type="ECO:0000313" key="3">
    <source>
        <dbReference type="Proteomes" id="UP001182556"/>
    </source>
</evidence>
<accession>A0AAD9CTP0</accession>
<feature type="region of interest" description="Disordered" evidence="1">
    <location>
        <begin position="850"/>
        <end position="1026"/>
    </location>
</feature>
<gene>
    <name evidence="2" type="ORF">DB88DRAFT_457929</name>
</gene>
<feature type="compositionally biased region" description="Basic and acidic residues" evidence="1">
    <location>
        <begin position="677"/>
        <end position="687"/>
    </location>
</feature>
<feature type="compositionally biased region" description="Polar residues" evidence="1">
    <location>
        <begin position="900"/>
        <end position="926"/>
    </location>
</feature>
<feature type="region of interest" description="Disordered" evidence="1">
    <location>
        <begin position="593"/>
        <end position="716"/>
    </location>
</feature>
<feature type="compositionally biased region" description="Polar residues" evidence="1">
    <location>
        <begin position="506"/>
        <end position="527"/>
    </location>
</feature>
<feature type="compositionally biased region" description="Polar residues" evidence="1">
    <location>
        <begin position="560"/>
        <end position="569"/>
    </location>
</feature>
<organism evidence="2 3">
    <name type="scientific">Papiliotrema laurentii</name>
    <name type="common">Cryptococcus laurentii</name>
    <dbReference type="NCBI Taxonomy" id="5418"/>
    <lineage>
        <taxon>Eukaryota</taxon>
        <taxon>Fungi</taxon>
        <taxon>Dikarya</taxon>
        <taxon>Basidiomycota</taxon>
        <taxon>Agaricomycotina</taxon>
        <taxon>Tremellomycetes</taxon>
        <taxon>Tremellales</taxon>
        <taxon>Rhynchogastremaceae</taxon>
        <taxon>Papiliotrema</taxon>
    </lineage>
</organism>
<feature type="compositionally biased region" description="Low complexity" evidence="1">
    <location>
        <begin position="651"/>
        <end position="664"/>
    </location>
</feature>